<evidence type="ECO:0000313" key="2">
    <source>
        <dbReference type="Proteomes" id="UP000245590"/>
    </source>
</evidence>
<name>A0A2U2RH42_9MICO</name>
<gene>
    <name evidence="1" type="ORF">DEO23_13895</name>
</gene>
<dbReference type="EMBL" id="QFKX01000006">
    <property type="protein sequence ID" value="PWH05170.1"/>
    <property type="molecule type" value="Genomic_DNA"/>
</dbReference>
<dbReference type="Pfam" id="PF10698">
    <property type="entry name" value="DUF2505"/>
    <property type="match status" value="1"/>
</dbReference>
<dbReference type="Proteomes" id="UP000245590">
    <property type="component" value="Unassembled WGS sequence"/>
</dbReference>
<accession>A0A2U2RH42</accession>
<evidence type="ECO:0000313" key="1">
    <source>
        <dbReference type="EMBL" id="PWH05170.1"/>
    </source>
</evidence>
<dbReference type="AlphaFoldDB" id="A0A2U2RH42"/>
<sequence length="168" mass="17849">MRLSETMNLPLPTDGVAEMYADPGYAEVRAQTLHARSGRAEVSGEASGEFTVSTTLELTTQGIPDIARPFVGQSVRITEVQTWEAPAEGGARQGTIELKVEGTPASMSGHLELRPDGDDASVVRIDGELTAKVPLVGGRLEKAAKPYVTKVLHAEERSAKSYRDAGSA</sequence>
<reference evidence="1 2" key="1">
    <citation type="submission" date="2018-05" db="EMBL/GenBank/DDBJ databases">
        <title>Brachybacterium sp. M1HQ-2T, whole genome shotgun sequence.</title>
        <authorList>
            <person name="Tuo L."/>
        </authorList>
    </citation>
    <scope>NUCLEOTIDE SEQUENCE [LARGE SCALE GENOMIC DNA]</scope>
    <source>
        <strain evidence="1 2">M1HQ-2</strain>
    </source>
</reference>
<keyword evidence="2" id="KW-1185">Reference proteome</keyword>
<dbReference type="OrthoDB" id="3266819at2"/>
<comment type="caution">
    <text evidence="1">The sequence shown here is derived from an EMBL/GenBank/DDBJ whole genome shotgun (WGS) entry which is preliminary data.</text>
</comment>
<proteinExistence type="predicted"/>
<organism evidence="1 2">
    <name type="scientific">Brachybacterium endophyticum</name>
    <dbReference type="NCBI Taxonomy" id="2182385"/>
    <lineage>
        <taxon>Bacteria</taxon>
        <taxon>Bacillati</taxon>
        <taxon>Actinomycetota</taxon>
        <taxon>Actinomycetes</taxon>
        <taxon>Micrococcales</taxon>
        <taxon>Dermabacteraceae</taxon>
        <taxon>Brachybacterium</taxon>
    </lineage>
</organism>
<dbReference type="InterPro" id="IPR023393">
    <property type="entry name" value="START-like_dom_sf"/>
</dbReference>
<dbReference type="Gene3D" id="3.30.530.20">
    <property type="match status" value="1"/>
</dbReference>
<dbReference type="InterPro" id="IPR019639">
    <property type="entry name" value="DUF2505"/>
</dbReference>
<protein>
    <submittedName>
        <fullName evidence="1">DUF2505 domain-containing protein</fullName>
    </submittedName>
</protein>
<dbReference type="RefSeq" id="WP_109276632.1">
    <property type="nucleotide sequence ID" value="NZ_QFKX01000006.1"/>
</dbReference>